<evidence type="ECO:0000313" key="9">
    <source>
        <dbReference type="Proteomes" id="UP000286931"/>
    </source>
</evidence>
<accession>A0A401Z2F6</accession>
<feature type="transmembrane region" description="Helical" evidence="6">
    <location>
        <begin position="384"/>
        <end position="406"/>
    </location>
</feature>
<dbReference type="GO" id="GO:0022857">
    <property type="term" value="F:transmembrane transporter activity"/>
    <property type="evidence" value="ECO:0007669"/>
    <property type="project" value="InterPro"/>
</dbReference>
<feature type="transmembrane region" description="Helical" evidence="6">
    <location>
        <begin position="296"/>
        <end position="313"/>
    </location>
</feature>
<sequence length="429" mass="43425">MSSTDRSAPPDQSTPTDRFAPAAAPRRRLSLLMALVCGVSVANVYFPQALGPLIADGLDLTPAAAATVATLTQLGYATGIFLLVPLGDRLPRRPLITVLLGVTACALLVAGLAPAFGVLLAAGTAVGIATVVPQILLPMAAGLVAPERRGRIIGTLQGGLIGGILLARTFGGIVGTHLGWRAPYLVAAALTALSAVVLARALPTDTPSGHTRYPKLLADTVRLLRTEPALRRSALYQATLFGAFSAVWTALALLVTGPRYGLDAQAVGLLALIGAAGMGYAPAAGRLVDRHGPNRVNLGCVLATLGAAAVLTAGTLGGAVGLTALAVGLLLLDLAIQCGQVANQTRIFALRPQARSRLNTAYMTCSFLGGSVGSWLGVHAFARLGWPGVCGLVATAAGGALIVHLLSRRAGAGEGAAASAVARPTVVIR</sequence>
<keyword evidence="3 6" id="KW-1133">Transmembrane helix</keyword>
<evidence type="ECO:0000313" key="8">
    <source>
        <dbReference type="EMBL" id="GCE01047.1"/>
    </source>
</evidence>
<name>A0A401Z2F6_9ACTN</name>
<feature type="transmembrane region" description="Helical" evidence="6">
    <location>
        <begin position="152"/>
        <end position="170"/>
    </location>
</feature>
<keyword evidence="2 6" id="KW-0812">Transmembrane</keyword>
<feature type="compositionally biased region" description="Polar residues" evidence="5">
    <location>
        <begin position="1"/>
        <end position="16"/>
    </location>
</feature>
<dbReference type="InterPro" id="IPR020846">
    <property type="entry name" value="MFS_dom"/>
</dbReference>
<proteinExistence type="predicted"/>
<evidence type="ECO:0000256" key="1">
    <source>
        <dbReference type="ARBA" id="ARBA00004651"/>
    </source>
</evidence>
<dbReference type="PROSITE" id="PS50850">
    <property type="entry name" value="MFS"/>
    <property type="match status" value="1"/>
</dbReference>
<keyword evidence="4 6" id="KW-0472">Membrane</keyword>
<dbReference type="CDD" id="cd17324">
    <property type="entry name" value="MFS_NepI_like"/>
    <property type="match status" value="1"/>
</dbReference>
<dbReference type="SUPFAM" id="SSF103473">
    <property type="entry name" value="MFS general substrate transporter"/>
    <property type="match status" value="1"/>
</dbReference>
<feature type="transmembrane region" description="Helical" evidence="6">
    <location>
        <begin position="234"/>
        <end position="254"/>
    </location>
</feature>
<feature type="region of interest" description="Disordered" evidence="5">
    <location>
        <begin position="1"/>
        <end position="20"/>
    </location>
</feature>
<feature type="domain" description="Major facilitator superfamily (MFS) profile" evidence="7">
    <location>
        <begin position="26"/>
        <end position="411"/>
    </location>
</feature>
<reference evidence="8 9" key="1">
    <citation type="submission" date="2018-12" db="EMBL/GenBank/DDBJ databases">
        <title>Draft genome sequence of Embleya hyalina NBRC 13850T.</title>
        <authorList>
            <person name="Komaki H."/>
            <person name="Hosoyama A."/>
            <person name="Kimura A."/>
            <person name="Ichikawa N."/>
            <person name="Tamura T."/>
        </authorList>
    </citation>
    <scope>NUCLEOTIDE SEQUENCE [LARGE SCALE GENOMIC DNA]</scope>
    <source>
        <strain evidence="8 9">NBRC 13850</strain>
    </source>
</reference>
<evidence type="ECO:0000256" key="4">
    <source>
        <dbReference type="ARBA" id="ARBA00023136"/>
    </source>
</evidence>
<feature type="transmembrane region" description="Helical" evidence="6">
    <location>
        <begin position="266"/>
        <end position="284"/>
    </location>
</feature>
<dbReference type="Gene3D" id="1.20.1250.20">
    <property type="entry name" value="MFS general substrate transporter like domains"/>
    <property type="match status" value="1"/>
</dbReference>
<feature type="transmembrane region" description="Helical" evidence="6">
    <location>
        <begin position="182"/>
        <end position="202"/>
    </location>
</feature>
<keyword evidence="9" id="KW-1185">Reference proteome</keyword>
<dbReference type="GO" id="GO:0005886">
    <property type="term" value="C:plasma membrane"/>
    <property type="evidence" value="ECO:0007669"/>
    <property type="project" value="UniProtKB-SubCell"/>
</dbReference>
<evidence type="ECO:0000256" key="6">
    <source>
        <dbReference type="SAM" id="Phobius"/>
    </source>
</evidence>
<dbReference type="RefSeq" id="WP_218043247.1">
    <property type="nucleotide sequence ID" value="NZ_BIFH01000044.1"/>
</dbReference>
<dbReference type="EMBL" id="BIFH01000044">
    <property type="protein sequence ID" value="GCE01047.1"/>
    <property type="molecule type" value="Genomic_DNA"/>
</dbReference>
<dbReference type="Pfam" id="PF07690">
    <property type="entry name" value="MFS_1"/>
    <property type="match status" value="1"/>
</dbReference>
<organism evidence="8 9">
    <name type="scientific">Embleya hyalina</name>
    <dbReference type="NCBI Taxonomy" id="516124"/>
    <lineage>
        <taxon>Bacteria</taxon>
        <taxon>Bacillati</taxon>
        <taxon>Actinomycetota</taxon>
        <taxon>Actinomycetes</taxon>
        <taxon>Kitasatosporales</taxon>
        <taxon>Streptomycetaceae</taxon>
        <taxon>Embleya</taxon>
    </lineage>
</organism>
<comment type="caution">
    <text evidence="8">The sequence shown here is derived from an EMBL/GenBank/DDBJ whole genome shotgun (WGS) entry which is preliminary data.</text>
</comment>
<feature type="transmembrane region" description="Helical" evidence="6">
    <location>
        <begin position="119"/>
        <end position="145"/>
    </location>
</feature>
<feature type="transmembrane region" description="Helical" evidence="6">
    <location>
        <begin position="95"/>
        <end position="113"/>
    </location>
</feature>
<dbReference type="PANTHER" id="PTHR42910">
    <property type="entry name" value="TRANSPORTER SCO4007-RELATED"/>
    <property type="match status" value="1"/>
</dbReference>
<comment type="subcellular location">
    <subcellularLocation>
        <location evidence="1">Cell membrane</location>
        <topology evidence="1">Multi-pass membrane protein</topology>
    </subcellularLocation>
</comment>
<evidence type="ECO:0000256" key="5">
    <source>
        <dbReference type="SAM" id="MobiDB-lite"/>
    </source>
</evidence>
<protein>
    <submittedName>
        <fullName evidence="8">MFS transporter</fullName>
    </submittedName>
</protein>
<dbReference type="InterPro" id="IPR011701">
    <property type="entry name" value="MFS"/>
</dbReference>
<dbReference type="Proteomes" id="UP000286931">
    <property type="component" value="Unassembled WGS sequence"/>
</dbReference>
<dbReference type="PANTHER" id="PTHR42910:SF1">
    <property type="entry name" value="MAJOR FACILITATOR SUPERFAMILY (MFS) PROFILE DOMAIN-CONTAINING PROTEIN"/>
    <property type="match status" value="1"/>
</dbReference>
<feature type="transmembrane region" description="Helical" evidence="6">
    <location>
        <begin position="60"/>
        <end position="83"/>
    </location>
</feature>
<dbReference type="InterPro" id="IPR036259">
    <property type="entry name" value="MFS_trans_sf"/>
</dbReference>
<evidence type="ECO:0000256" key="2">
    <source>
        <dbReference type="ARBA" id="ARBA00022692"/>
    </source>
</evidence>
<evidence type="ECO:0000259" key="7">
    <source>
        <dbReference type="PROSITE" id="PS50850"/>
    </source>
</evidence>
<gene>
    <name evidence="8" type="ORF">EHYA_08786</name>
</gene>
<feature type="transmembrane region" description="Helical" evidence="6">
    <location>
        <begin position="29"/>
        <end position="48"/>
    </location>
</feature>
<evidence type="ECO:0000256" key="3">
    <source>
        <dbReference type="ARBA" id="ARBA00022989"/>
    </source>
</evidence>
<dbReference type="AlphaFoldDB" id="A0A401Z2F6"/>